<gene>
    <name evidence="3" type="ORF">EV699_11811</name>
</gene>
<dbReference type="InterPro" id="IPR002347">
    <property type="entry name" value="SDR_fam"/>
</dbReference>
<evidence type="ECO:0000313" key="4">
    <source>
        <dbReference type="Proteomes" id="UP000295765"/>
    </source>
</evidence>
<organism evidence="3 4">
    <name type="scientific">Plasticicumulans lactativorans</name>
    <dbReference type="NCBI Taxonomy" id="1133106"/>
    <lineage>
        <taxon>Bacteria</taxon>
        <taxon>Pseudomonadati</taxon>
        <taxon>Pseudomonadota</taxon>
        <taxon>Gammaproteobacteria</taxon>
        <taxon>Candidatus Competibacteraceae</taxon>
        <taxon>Plasticicumulans</taxon>
    </lineage>
</organism>
<dbReference type="FunFam" id="3.40.50.720:FF:000084">
    <property type="entry name" value="Short-chain dehydrogenase reductase"/>
    <property type="match status" value="1"/>
</dbReference>
<dbReference type="EMBL" id="SLWY01000018">
    <property type="protein sequence ID" value="TCO79627.1"/>
    <property type="molecule type" value="Genomic_DNA"/>
</dbReference>
<name>A0A4R2L320_9GAMM</name>
<keyword evidence="4" id="KW-1185">Reference proteome</keyword>
<dbReference type="CDD" id="cd05233">
    <property type="entry name" value="SDR_c"/>
    <property type="match status" value="1"/>
</dbReference>
<dbReference type="AlphaFoldDB" id="A0A4R2L320"/>
<dbReference type="Gene3D" id="3.40.50.720">
    <property type="entry name" value="NAD(P)-binding Rossmann-like Domain"/>
    <property type="match status" value="1"/>
</dbReference>
<evidence type="ECO:0000313" key="3">
    <source>
        <dbReference type="EMBL" id="TCO79627.1"/>
    </source>
</evidence>
<dbReference type="Proteomes" id="UP000295765">
    <property type="component" value="Unassembled WGS sequence"/>
</dbReference>
<comment type="caution">
    <text evidence="3">The sequence shown here is derived from an EMBL/GenBank/DDBJ whole genome shotgun (WGS) entry which is preliminary data.</text>
</comment>
<dbReference type="PRINTS" id="PR00081">
    <property type="entry name" value="GDHRDH"/>
</dbReference>
<reference evidence="3 4" key="1">
    <citation type="submission" date="2019-03" db="EMBL/GenBank/DDBJ databases">
        <title>Genomic Encyclopedia of Type Strains, Phase IV (KMG-IV): sequencing the most valuable type-strain genomes for metagenomic binning, comparative biology and taxonomic classification.</title>
        <authorList>
            <person name="Goeker M."/>
        </authorList>
    </citation>
    <scope>NUCLEOTIDE SEQUENCE [LARGE SCALE GENOMIC DNA]</scope>
    <source>
        <strain evidence="3 4">DSM 25287</strain>
    </source>
</reference>
<accession>A0A4R2L320</accession>
<dbReference type="SUPFAM" id="SSF51735">
    <property type="entry name" value="NAD(P)-binding Rossmann-fold domains"/>
    <property type="match status" value="1"/>
</dbReference>
<dbReference type="InterPro" id="IPR036291">
    <property type="entry name" value="NAD(P)-bd_dom_sf"/>
</dbReference>
<dbReference type="PANTHER" id="PTHR24321">
    <property type="entry name" value="DEHYDROGENASES, SHORT CHAIN"/>
    <property type="match status" value="1"/>
</dbReference>
<evidence type="ECO:0000256" key="1">
    <source>
        <dbReference type="ARBA" id="ARBA00006484"/>
    </source>
</evidence>
<sequence>MSTAATYPSLRDRVVFITGGATGIGADLVAGFARQGAKVAFIDVDAEGAAALLDGLGEVAHRPLFQRCDVTDIAALRAGIEAAAAHFGDIGVLINNVANDQRRALAEVEPAFFDAMVAVNLRPHLFAIQAVREGMRRLGGGAVVNVGSISWMTKNEGYPVYATLKSAAAGLTRSLARELGRDRIRINHLAPGWVMTEKQVRLWLDADGERAIVENQCLPDRLAPADITAMALFLAADDSRMVTAQDVVVDGGWS</sequence>
<comment type="similarity">
    <text evidence="1">Belongs to the short-chain dehydrogenases/reductases (SDR) family.</text>
</comment>
<dbReference type="OrthoDB" id="9789398at2"/>
<dbReference type="GO" id="GO:0016491">
    <property type="term" value="F:oxidoreductase activity"/>
    <property type="evidence" value="ECO:0007669"/>
    <property type="project" value="UniProtKB-KW"/>
</dbReference>
<protein>
    <submittedName>
        <fullName evidence="3">NAD(P)-dependent dehydrogenase (Short-subunit alcohol dehydrogenase family)</fullName>
    </submittedName>
</protein>
<dbReference type="PRINTS" id="PR00080">
    <property type="entry name" value="SDRFAMILY"/>
</dbReference>
<dbReference type="RefSeq" id="WP_132544467.1">
    <property type="nucleotide sequence ID" value="NZ_SLWY01000018.1"/>
</dbReference>
<evidence type="ECO:0000256" key="2">
    <source>
        <dbReference type="ARBA" id="ARBA00023002"/>
    </source>
</evidence>
<keyword evidence="2" id="KW-0560">Oxidoreductase</keyword>
<dbReference type="PANTHER" id="PTHR24321:SF8">
    <property type="entry name" value="ESTRADIOL 17-BETA-DEHYDROGENASE 8-RELATED"/>
    <property type="match status" value="1"/>
</dbReference>
<proteinExistence type="inferred from homology"/>
<dbReference type="Pfam" id="PF13561">
    <property type="entry name" value="adh_short_C2"/>
    <property type="match status" value="1"/>
</dbReference>